<dbReference type="SUPFAM" id="SSF56784">
    <property type="entry name" value="HAD-like"/>
    <property type="match status" value="1"/>
</dbReference>
<evidence type="ECO:0000256" key="1">
    <source>
        <dbReference type="ARBA" id="ARBA00022801"/>
    </source>
</evidence>
<dbReference type="PANTHER" id="PTHR43316">
    <property type="entry name" value="HYDROLASE, HALOACID DELAHOGENASE-RELATED"/>
    <property type="match status" value="1"/>
</dbReference>
<reference evidence="2 3" key="1">
    <citation type="submission" date="2016-03" db="EMBL/GenBank/DDBJ databases">
        <title>Complete genome of Aminobacter aminovorans KCTC 2477.</title>
        <authorList>
            <person name="Kim K.M."/>
        </authorList>
    </citation>
    <scope>NUCLEOTIDE SEQUENCE [LARGE SCALE GENOMIC DNA]</scope>
    <source>
        <strain evidence="2 3">KCTC 2477</strain>
        <plasmid evidence="2 3">pAA02</plasmid>
    </source>
</reference>
<dbReference type="AlphaFoldDB" id="A0AAC8YW47"/>
<dbReference type="PANTHER" id="PTHR43316:SF3">
    <property type="entry name" value="HALOACID DEHALOGENASE, TYPE II (AFU_ORTHOLOGUE AFUA_2G07750)-RELATED"/>
    <property type="match status" value="1"/>
</dbReference>
<dbReference type="InterPro" id="IPR006439">
    <property type="entry name" value="HAD-SF_hydro_IA"/>
</dbReference>
<evidence type="ECO:0000313" key="3">
    <source>
        <dbReference type="Proteomes" id="UP000075755"/>
    </source>
</evidence>
<keyword evidence="1" id="KW-0378">Hydrolase</keyword>
<proteinExistence type="predicted"/>
<dbReference type="Gene3D" id="3.40.50.1000">
    <property type="entry name" value="HAD superfamily/HAD-like"/>
    <property type="match status" value="1"/>
</dbReference>
<dbReference type="NCBIfam" id="TIGR01493">
    <property type="entry name" value="HAD-SF-IA-v2"/>
    <property type="match status" value="1"/>
</dbReference>
<dbReference type="NCBIfam" id="TIGR01549">
    <property type="entry name" value="HAD-SF-IA-v1"/>
    <property type="match status" value="1"/>
</dbReference>
<dbReference type="Proteomes" id="UP000075755">
    <property type="component" value="Plasmid pAA02"/>
</dbReference>
<gene>
    <name evidence="2" type="ORF">AA2016_6208</name>
</gene>
<dbReference type="InterPro" id="IPR051540">
    <property type="entry name" value="S-2-haloacid_dehalogenase"/>
</dbReference>
<dbReference type="InterPro" id="IPR036412">
    <property type="entry name" value="HAD-like_sf"/>
</dbReference>
<dbReference type="RefSeq" id="WP_067969094.1">
    <property type="nucleotide sequence ID" value="NZ_CP015007.1"/>
</dbReference>
<dbReference type="SFLD" id="SFLDG01129">
    <property type="entry name" value="C1.5:_HAD__Beta-PGM__Phosphata"/>
    <property type="match status" value="1"/>
</dbReference>
<accession>A0AAC8YW47</accession>
<dbReference type="KEGG" id="aak:AA2016_6208"/>
<evidence type="ECO:0000313" key="2">
    <source>
        <dbReference type="EMBL" id="AMS45109.1"/>
    </source>
</evidence>
<dbReference type="NCBIfam" id="TIGR01428">
    <property type="entry name" value="HAD_type_II"/>
    <property type="match status" value="1"/>
</dbReference>
<dbReference type="CDD" id="cd02588">
    <property type="entry name" value="HAD_L2-DEX"/>
    <property type="match status" value="1"/>
</dbReference>
<dbReference type="InterPro" id="IPR006328">
    <property type="entry name" value="2-HAD"/>
</dbReference>
<dbReference type="GO" id="GO:0019120">
    <property type="term" value="F:hydrolase activity, acting on acid halide bonds, in C-halide compounds"/>
    <property type="evidence" value="ECO:0007669"/>
    <property type="project" value="InterPro"/>
</dbReference>
<dbReference type="SFLD" id="SFLDS00003">
    <property type="entry name" value="Haloacid_Dehalogenase"/>
    <property type="match status" value="1"/>
</dbReference>
<dbReference type="Pfam" id="PF00702">
    <property type="entry name" value="Hydrolase"/>
    <property type="match status" value="1"/>
</dbReference>
<geneLocation type="plasmid" evidence="2 3">
    <name>pAA02</name>
</geneLocation>
<sequence length="229" mass="25666">MTKFRPKYITFDCYGTLTNFDMAGAARRVYAERLSAEAMDNFVEAFRGYRLDEVLGAWKPFADVVQNSVERSCKRIGIQFKPEDAQRIYDEIPTWGPHPDVPAGLAKVAKEIPLVILSNSMKNLIMSNVEKLGAPFHTVITAEEVGTYKPLMKGFEYMLDTLGCGPEDITHVSSSFRYDLMPAYDLGIKSKVWVNRGHEPANPFYEYTEIKDIGGLAAAVGLEPVLKRA</sequence>
<organism evidence="2 3">
    <name type="scientific">Aminobacter aminovorans</name>
    <name type="common">Chelatobacter heintzii</name>
    <dbReference type="NCBI Taxonomy" id="83263"/>
    <lineage>
        <taxon>Bacteria</taxon>
        <taxon>Pseudomonadati</taxon>
        <taxon>Pseudomonadota</taxon>
        <taxon>Alphaproteobacteria</taxon>
        <taxon>Hyphomicrobiales</taxon>
        <taxon>Phyllobacteriaceae</taxon>
        <taxon>Aminobacter</taxon>
    </lineage>
</organism>
<dbReference type="Gene3D" id="1.10.150.750">
    <property type="match status" value="1"/>
</dbReference>
<keyword evidence="2" id="KW-0614">Plasmid</keyword>
<dbReference type="EMBL" id="CP015007">
    <property type="protein sequence ID" value="AMS45109.1"/>
    <property type="molecule type" value="Genomic_DNA"/>
</dbReference>
<dbReference type="InterPro" id="IPR023214">
    <property type="entry name" value="HAD_sf"/>
</dbReference>
<protein>
    <submittedName>
        <fullName evidence="2">Dehalogenase</fullName>
    </submittedName>
</protein>
<name>A0AAC8YW47_AMIAI</name>